<reference evidence="2 3" key="1">
    <citation type="journal article" date="2013" name="Curr. Biol.">
        <title>The Genome of the Foraminiferan Reticulomyxa filosa.</title>
        <authorList>
            <person name="Glockner G."/>
            <person name="Hulsmann N."/>
            <person name="Schleicher M."/>
            <person name="Noegel A.A."/>
            <person name="Eichinger L."/>
            <person name="Gallinger C."/>
            <person name="Pawlowski J."/>
            <person name="Sierra R."/>
            <person name="Euteneuer U."/>
            <person name="Pillet L."/>
            <person name="Moustafa A."/>
            <person name="Platzer M."/>
            <person name="Groth M."/>
            <person name="Szafranski K."/>
            <person name="Schliwa M."/>
        </authorList>
    </citation>
    <scope>NUCLEOTIDE SEQUENCE [LARGE SCALE GENOMIC DNA]</scope>
</reference>
<evidence type="ECO:0000256" key="1">
    <source>
        <dbReference type="SAM" id="Phobius"/>
    </source>
</evidence>
<sequence>MMTVLWICCKSVSNGYMVVKSCVKIGAIENMEKQREQTIELILWRDSDKTTKQHRQVQYKEKIDMSNEEPICWMFDTKEISTISAIPQHAKQMTMAMIMNGAVHTPVLTVEFPFNTTSVFQSYKARPFNGIAGTITFDIFHAFSLVLHRVLVSSLLVYPLFFFVLYKKKKGSNYVTISNRNYMMHHNCFKLWSLCAEQGAQGHRLQCINNAVITTSPANGETLLNELHSQSYNLN</sequence>
<gene>
    <name evidence="2" type="ORF">RFI_18984</name>
</gene>
<organism evidence="2 3">
    <name type="scientific">Reticulomyxa filosa</name>
    <dbReference type="NCBI Taxonomy" id="46433"/>
    <lineage>
        <taxon>Eukaryota</taxon>
        <taxon>Sar</taxon>
        <taxon>Rhizaria</taxon>
        <taxon>Retaria</taxon>
        <taxon>Foraminifera</taxon>
        <taxon>Monothalamids</taxon>
        <taxon>Reticulomyxidae</taxon>
        <taxon>Reticulomyxa</taxon>
    </lineage>
</organism>
<keyword evidence="1" id="KW-0812">Transmembrane</keyword>
<evidence type="ECO:0000313" key="2">
    <source>
        <dbReference type="EMBL" id="ETO18293.1"/>
    </source>
</evidence>
<keyword evidence="1" id="KW-1133">Transmembrane helix</keyword>
<protein>
    <submittedName>
        <fullName evidence="2">Uncharacterized protein</fullName>
    </submittedName>
</protein>
<evidence type="ECO:0000313" key="3">
    <source>
        <dbReference type="Proteomes" id="UP000023152"/>
    </source>
</evidence>
<comment type="caution">
    <text evidence="2">The sequence shown here is derived from an EMBL/GenBank/DDBJ whole genome shotgun (WGS) entry which is preliminary data.</text>
</comment>
<accession>X6MWB1</accession>
<name>X6MWB1_RETFI</name>
<dbReference type="Proteomes" id="UP000023152">
    <property type="component" value="Unassembled WGS sequence"/>
</dbReference>
<dbReference type="AlphaFoldDB" id="X6MWB1"/>
<proteinExistence type="predicted"/>
<keyword evidence="3" id="KW-1185">Reference proteome</keyword>
<feature type="transmembrane region" description="Helical" evidence="1">
    <location>
        <begin position="146"/>
        <end position="166"/>
    </location>
</feature>
<dbReference type="EMBL" id="ASPP01015170">
    <property type="protein sequence ID" value="ETO18293.1"/>
    <property type="molecule type" value="Genomic_DNA"/>
</dbReference>
<keyword evidence="1" id="KW-0472">Membrane</keyword>